<dbReference type="Gene3D" id="3.60.10.10">
    <property type="entry name" value="Endonuclease/exonuclease/phosphatase"/>
    <property type="match status" value="1"/>
</dbReference>
<evidence type="ECO:0000313" key="2">
    <source>
        <dbReference type="RefSeq" id="XP_026739279.1"/>
    </source>
</evidence>
<reference evidence="2" key="1">
    <citation type="submission" date="2025-08" db="UniProtKB">
        <authorList>
            <consortium name="RefSeq"/>
        </authorList>
    </citation>
    <scope>IDENTIFICATION</scope>
</reference>
<dbReference type="Proteomes" id="UP000322000">
    <property type="component" value="Chromosome 16"/>
</dbReference>
<evidence type="ECO:0000313" key="1">
    <source>
        <dbReference type="Proteomes" id="UP000322000"/>
    </source>
</evidence>
<dbReference type="InterPro" id="IPR036691">
    <property type="entry name" value="Endo/exonu/phosph_ase_sf"/>
</dbReference>
<dbReference type="InParanoid" id="A0A7E5WF10"/>
<dbReference type="SUPFAM" id="SSF56219">
    <property type="entry name" value="DNase I-like"/>
    <property type="match status" value="1"/>
</dbReference>
<sequence length="492" mass="56884">MTCFFSNKYLNILHQNIAGLLKKSDVLAVCLDDLFEKQINVDIICITEHFVMKGYENQLNVPNYCLAACYSRKEKKRGGACILVKNGHRFKELPKIANISSPGVFECCGIELIDYKIIVICIYRVPNINNLNDCLAKLEFILKDVSNARQKKIVIAGDFNIDMLKSTRQSISFECLLLNFNFKLALKQPTRLSSLTCIDNFAHNYKKACRANVLDFAMSDHTAQLLQCPVPKVFTNKFWYSTRRDYANENIIKFKDCMNSLTFSEIYETHDPNIAYNKFIDTFKMFYDLCFPFYTIKINIIKKPKWLSRGVKLCSKKKRLLLWQLRLNPNQVNKVTFSNYSKLYKKIIKLTQKSQNNYNIKQSKNKSKTTWQIINQTKLNIPKNPINSINLGSFKISDPLDICNAFNNHFVDKIQPKIDVGSNPKPHRISTQPNSIFLAPSEPYNIFKIIMSLKNTNSVGYDGISTKVLKSVANDICLHLSYILIFFFFFTF</sequence>
<dbReference type="RefSeq" id="XP_026739279.1">
    <property type="nucleotide sequence ID" value="XM_026883478.1"/>
</dbReference>
<dbReference type="PANTHER" id="PTHR47510:SF3">
    <property type="entry name" value="ENDO_EXONUCLEASE_PHOSPHATASE DOMAIN-CONTAINING PROTEIN"/>
    <property type="match status" value="1"/>
</dbReference>
<dbReference type="PANTHER" id="PTHR47510">
    <property type="entry name" value="REVERSE TRANSCRIPTASE DOMAIN-CONTAINING PROTEIN"/>
    <property type="match status" value="1"/>
</dbReference>
<name>A0A7E5WF10_TRINI</name>
<accession>A0A7E5WF10</accession>
<dbReference type="GeneID" id="113502097"/>
<gene>
    <name evidence="2" type="primary">LOC113502097</name>
</gene>
<proteinExistence type="predicted"/>
<protein>
    <submittedName>
        <fullName evidence="2">Uncharacterized protein LOC113502097</fullName>
    </submittedName>
</protein>
<organism evidence="1 2">
    <name type="scientific">Trichoplusia ni</name>
    <name type="common">Cabbage looper</name>
    <dbReference type="NCBI Taxonomy" id="7111"/>
    <lineage>
        <taxon>Eukaryota</taxon>
        <taxon>Metazoa</taxon>
        <taxon>Ecdysozoa</taxon>
        <taxon>Arthropoda</taxon>
        <taxon>Hexapoda</taxon>
        <taxon>Insecta</taxon>
        <taxon>Pterygota</taxon>
        <taxon>Neoptera</taxon>
        <taxon>Endopterygota</taxon>
        <taxon>Lepidoptera</taxon>
        <taxon>Glossata</taxon>
        <taxon>Ditrysia</taxon>
        <taxon>Noctuoidea</taxon>
        <taxon>Noctuidae</taxon>
        <taxon>Plusiinae</taxon>
        <taxon>Trichoplusia</taxon>
    </lineage>
</organism>
<dbReference type="KEGG" id="tnl:113502097"/>
<dbReference type="OrthoDB" id="414730at2759"/>
<keyword evidence="1" id="KW-1185">Reference proteome</keyword>
<dbReference type="AlphaFoldDB" id="A0A7E5WF10"/>